<keyword evidence="4" id="KW-1185">Reference proteome</keyword>
<keyword evidence="1" id="KW-0378">Hydrolase</keyword>
<dbReference type="InterPro" id="IPR005674">
    <property type="entry name" value="CocE/Ser_esterase"/>
</dbReference>
<dbReference type="NCBIfam" id="TIGR00976">
    <property type="entry name" value="CocE_NonD"/>
    <property type="match status" value="1"/>
</dbReference>
<dbReference type="Pfam" id="PF08530">
    <property type="entry name" value="PepX_C"/>
    <property type="match status" value="1"/>
</dbReference>
<dbReference type="Gene3D" id="3.40.50.1820">
    <property type="entry name" value="alpha/beta hydrolase"/>
    <property type="match status" value="2"/>
</dbReference>
<dbReference type="Proteomes" id="UP000228945">
    <property type="component" value="Chromosome"/>
</dbReference>
<sequence length="640" mass="68653">MKVWMFLGGVVVLAIGGGLAWAWFAHRADSCAAPASRFGVYCPATPAPYDGYVRTSTYVDLPGGRRLAVDVLRPTRRGQVEARPLPVLYEHTIYNRAMTVVRDGTVTDAAMLGLTPASRTMLKLMSLTSGGEVVVDQARMRPWVGRLLRQGYVVVAADASGTGASFGTPPTSFEAFGHEAALMIDWITAQPWSDGRVGMYGQSFTAMIAVAASAQGRPALKAVYGASTALDAYRAVGYRGGIRDTGFNTPYVLLTSQLDGLATPVTGAEGALDAARKQRRGEGFSQRVAELGRTRAFLDDPPTADGLTWPGMSLYPLLPRIKAGRTPIYLEAGWNDIFTRDTLLLYANLQGPRRVTVRPWRHRLLTKADVDLDPGVEAARWFDRWVRGRDTGVDREPGVHLALMDFDGFCAWTPRSAWEVGGARQDLFLAAGGELSTGRAAASGIVRKAADLSATTGRDSRWNGVIGAGVYPDLAANDRKGVVFTTAPLEIPLEVIGHPTLRIAVSAQARDDAEIVALLEDVAPDGRVRYVSEGALRASHRAPAVAPYNALGLPFHDHRRTALQPLRSGEAVTLSLDLQPIAYRFAKGHRVRLALQTADADNLAITAPPYVLGVHWGGGDPARLSLPIGAATPGACSGRR</sequence>
<evidence type="ECO:0000313" key="3">
    <source>
        <dbReference type="EMBL" id="ATQ41334.1"/>
    </source>
</evidence>
<dbReference type="SUPFAM" id="SSF49785">
    <property type="entry name" value="Galactose-binding domain-like"/>
    <property type="match status" value="1"/>
</dbReference>
<reference evidence="3 4" key="1">
    <citation type="submission" date="2017-10" db="EMBL/GenBank/DDBJ databases">
        <title>Genome sequence of Caulobacter mirabilis FWC38.</title>
        <authorList>
            <person name="Fiebig A."/>
            <person name="Crosson S."/>
        </authorList>
    </citation>
    <scope>NUCLEOTIDE SEQUENCE [LARGE SCALE GENOMIC DNA]</scope>
    <source>
        <strain evidence="3 4">FWC 38</strain>
    </source>
</reference>
<evidence type="ECO:0000313" key="4">
    <source>
        <dbReference type="Proteomes" id="UP000228945"/>
    </source>
</evidence>
<dbReference type="InterPro" id="IPR013736">
    <property type="entry name" value="Xaa-Pro_dipept_C"/>
</dbReference>
<dbReference type="SUPFAM" id="SSF53474">
    <property type="entry name" value="alpha/beta-Hydrolases"/>
    <property type="match status" value="1"/>
</dbReference>
<organism evidence="3 4">
    <name type="scientific">Caulobacter mirabilis</name>
    <dbReference type="NCBI Taxonomy" id="69666"/>
    <lineage>
        <taxon>Bacteria</taxon>
        <taxon>Pseudomonadati</taxon>
        <taxon>Pseudomonadota</taxon>
        <taxon>Alphaproteobacteria</taxon>
        <taxon>Caulobacterales</taxon>
        <taxon>Caulobacteraceae</taxon>
        <taxon>Caulobacter</taxon>
    </lineage>
</organism>
<gene>
    <name evidence="3" type="ORF">CSW64_02350</name>
</gene>
<dbReference type="InterPro" id="IPR000383">
    <property type="entry name" value="Xaa-Pro-like_dom"/>
</dbReference>
<protein>
    <recommendedName>
        <fullName evidence="2">Xaa-Pro dipeptidyl-peptidase C-terminal domain-containing protein</fullName>
    </recommendedName>
</protein>
<dbReference type="GO" id="GO:0008239">
    <property type="term" value="F:dipeptidyl-peptidase activity"/>
    <property type="evidence" value="ECO:0007669"/>
    <property type="project" value="InterPro"/>
</dbReference>
<dbReference type="Pfam" id="PF02129">
    <property type="entry name" value="Peptidase_S15"/>
    <property type="match status" value="1"/>
</dbReference>
<name>A0A2D2ATJ5_9CAUL</name>
<evidence type="ECO:0000256" key="1">
    <source>
        <dbReference type="ARBA" id="ARBA00022801"/>
    </source>
</evidence>
<accession>A0A2D2ATJ5</accession>
<dbReference type="KEGG" id="cmb:CSW64_02350"/>
<proteinExistence type="predicted"/>
<dbReference type="RefSeq" id="WP_099620591.1">
    <property type="nucleotide sequence ID" value="NZ_CP024201.1"/>
</dbReference>
<dbReference type="OrthoDB" id="9806163at2"/>
<dbReference type="InterPro" id="IPR029058">
    <property type="entry name" value="AB_hydrolase_fold"/>
</dbReference>
<dbReference type="SMART" id="SM00939">
    <property type="entry name" value="PepX_C"/>
    <property type="match status" value="1"/>
</dbReference>
<dbReference type="InterPro" id="IPR008979">
    <property type="entry name" value="Galactose-bd-like_sf"/>
</dbReference>
<feature type="domain" description="Xaa-Pro dipeptidyl-peptidase C-terminal" evidence="2">
    <location>
        <begin position="379"/>
        <end position="625"/>
    </location>
</feature>
<evidence type="ECO:0000259" key="2">
    <source>
        <dbReference type="SMART" id="SM00939"/>
    </source>
</evidence>
<dbReference type="Gene3D" id="2.60.120.260">
    <property type="entry name" value="Galactose-binding domain-like"/>
    <property type="match status" value="1"/>
</dbReference>
<dbReference type="EMBL" id="CP024201">
    <property type="protein sequence ID" value="ATQ41334.1"/>
    <property type="molecule type" value="Genomic_DNA"/>
</dbReference>
<dbReference type="AlphaFoldDB" id="A0A2D2ATJ5"/>